<evidence type="ECO:0000313" key="2">
    <source>
        <dbReference type="Proteomes" id="UP001259659"/>
    </source>
</evidence>
<dbReference type="RefSeq" id="WP_310919309.1">
    <property type="nucleotide sequence ID" value="NZ_JAMQON010000002.1"/>
</dbReference>
<dbReference type="Proteomes" id="UP001259659">
    <property type="component" value="Unassembled WGS sequence"/>
</dbReference>
<sequence>MTLRTRLTDTLARSPSAPSLLVVTDSNVGSTLAAGAGAAVAVVALRRDRRASLVAQLLRTRFETGSLVVLLDDPQRREAVADIATTVVCGSTCLSAALGAAVEQTLSEPTSSHS</sequence>
<reference evidence="1 2" key="1">
    <citation type="submission" date="2022-06" db="EMBL/GenBank/DDBJ databases">
        <title>Haloarcula sp. a new haloarchaeum isolate from saline soil.</title>
        <authorList>
            <person name="Strakova D."/>
            <person name="Galisteo C."/>
            <person name="Sanchez-Porro C."/>
            <person name="Ventosa A."/>
        </authorList>
    </citation>
    <scope>NUCLEOTIDE SEQUENCE [LARGE SCALE GENOMIC DNA]</scope>
    <source>
        <strain evidence="1 2">S1CR25-12</strain>
    </source>
</reference>
<comment type="caution">
    <text evidence="1">The sequence shown here is derived from an EMBL/GenBank/DDBJ whole genome shotgun (WGS) entry which is preliminary data.</text>
</comment>
<gene>
    <name evidence="1" type="ORF">NDI56_09795</name>
</gene>
<keyword evidence="2" id="KW-1185">Reference proteome</keyword>
<evidence type="ECO:0000313" key="1">
    <source>
        <dbReference type="EMBL" id="MDS0259683.1"/>
    </source>
</evidence>
<organism evidence="1 2">
    <name type="scientific">Haloarcula saliterrae</name>
    <dbReference type="NCBI Taxonomy" id="2950534"/>
    <lineage>
        <taxon>Archaea</taxon>
        <taxon>Methanobacteriati</taxon>
        <taxon>Methanobacteriota</taxon>
        <taxon>Stenosarchaea group</taxon>
        <taxon>Halobacteria</taxon>
        <taxon>Halobacteriales</taxon>
        <taxon>Haloarculaceae</taxon>
        <taxon>Haloarcula</taxon>
    </lineage>
</organism>
<proteinExistence type="predicted"/>
<dbReference type="EMBL" id="JAMQON010000002">
    <property type="protein sequence ID" value="MDS0259683.1"/>
    <property type="molecule type" value="Genomic_DNA"/>
</dbReference>
<name>A0ABU2FCM8_9EURY</name>
<protein>
    <submittedName>
        <fullName evidence="1">Uncharacterized protein</fullName>
    </submittedName>
</protein>
<accession>A0ABU2FCM8</accession>